<keyword evidence="3" id="KW-0805">Transcription regulation</keyword>
<dbReference type="Pfam" id="PF04844">
    <property type="entry name" value="Ovate"/>
    <property type="match status" value="1"/>
</dbReference>
<evidence type="ECO:0000256" key="1">
    <source>
        <dbReference type="ARBA" id="ARBA00004123"/>
    </source>
</evidence>
<keyword evidence="2" id="KW-0678">Repressor</keyword>
<protein>
    <recommendedName>
        <fullName evidence="6">OVATE domain-containing protein</fullName>
    </recommendedName>
</protein>
<dbReference type="GO" id="GO:0005634">
    <property type="term" value="C:nucleus"/>
    <property type="evidence" value="ECO:0007669"/>
    <property type="project" value="UniProtKB-SubCell"/>
</dbReference>
<sequence>MMLLNVKIKYIKMNYEIGFSVLDKNEVPHTYYHRYIISNFVLNGCSLACCSYEYSLCCPNPFPATSTTDSNVDTATLTPPTLEPRIKAIGERVTVWEQESINPCEDFRRSIRELIEVYPELADSYNLSKLFYHYLECNPETMHPYILRSFFYFSADLTLQRLV</sequence>
<feature type="domain" description="OVATE" evidence="6">
    <location>
        <begin position="95"/>
        <end position="156"/>
    </location>
</feature>
<accession>A0AAN9T456</accession>
<proteinExistence type="predicted"/>
<evidence type="ECO:0000313" key="8">
    <source>
        <dbReference type="Proteomes" id="UP001386955"/>
    </source>
</evidence>
<evidence type="ECO:0000256" key="4">
    <source>
        <dbReference type="ARBA" id="ARBA00023163"/>
    </source>
</evidence>
<dbReference type="Proteomes" id="UP001386955">
    <property type="component" value="Unassembled WGS sequence"/>
</dbReference>
<comment type="caution">
    <text evidence="7">The sequence shown here is derived from an EMBL/GenBank/DDBJ whole genome shotgun (WGS) entry which is preliminary data.</text>
</comment>
<evidence type="ECO:0000259" key="6">
    <source>
        <dbReference type="PROSITE" id="PS51754"/>
    </source>
</evidence>
<name>A0AAN9T456_PSOTE</name>
<dbReference type="EMBL" id="JAYMYS010000002">
    <property type="protein sequence ID" value="KAK7406362.1"/>
    <property type="molecule type" value="Genomic_DNA"/>
</dbReference>
<reference evidence="7 8" key="1">
    <citation type="submission" date="2024-01" db="EMBL/GenBank/DDBJ databases">
        <title>The genomes of 5 underutilized Papilionoideae crops provide insights into root nodulation and disease resistanc.</title>
        <authorList>
            <person name="Jiang F."/>
        </authorList>
    </citation>
    <scope>NUCLEOTIDE SEQUENCE [LARGE SCALE GENOMIC DNA]</scope>
    <source>
        <strain evidence="7">DUOXIRENSHENG_FW03</strain>
        <tissue evidence="7">Leaves</tissue>
    </source>
</reference>
<keyword evidence="5" id="KW-0539">Nucleus</keyword>
<dbReference type="InterPro" id="IPR006458">
    <property type="entry name" value="Ovate_C"/>
</dbReference>
<evidence type="ECO:0000256" key="2">
    <source>
        <dbReference type="ARBA" id="ARBA00022491"/>
    </source>
</evidence>
<keyword evidence="4" id="KW-0804">Transcription</keyword>
<evidence type="ECO:0000256" key="5">
    <source>
        <dbReference type="ARBA" id="ARBA00023242"/>
    </source>
</evidence>
<gene>
    <name evidence="7" type="ORF">VNO78_07986</name>
</gene>
<organism evidence="7 8">
    <name type="scientific">Psophocarpus tetragonolobus</name>
    <name type="common">Winged bean</name>
    <name type="synonym">Dolichos tetragonolobus</name>
    <dbReference type="NCBI Taxonomy" id="3891"/>
    <lineage>
        <taxon>Eukaryota</taxon>
        <taxon>Viridiplantae</taxon>
        <taxon>Streptophyta</taxon>
        <taxon>Embryophyta</taxon>
        <taxon>Tracheophyta</taxon>
        <taxon>Spermatophyta</taxon>
        <taxon>Magnoliopsida</taxon>
        <taxon>eudicotyledons</taxon>
        <taxon>Gunneridae</taxon>
        <taxon>Pentapetalae</taxon>
        <taxon>rosids</taxon>
        <taxon>fabids</taxon>
        <taxon>Fabales</taxon>
        <taxon>Fabaceae</taxon>
        <taxon>Papilionoideae</taxon>
        <taxon>50 kb inversion clade</taxon>
        <taxon>NPAAA clade</taxon>
        <taxon>indigoferoid/millettioid clade</taxon>
        <taxon>Phaseoleae</taxon>
        <taxon>Psophocarpus</taxon>
    </lineage>
</organism>
<evidence type="ECO:0000313" key="7">
    <source>
        <dbReference type="EMBL" id="KAK7406362.1"/>
    </source>
</evidence>
<keyword evidence="8" id="KW-1185">Reference proteome</keyword>
<comment type="subcellular location">
    <subcellularLocation>
        <location evidence="1">Nucleus</location>
    </subcellularLocation>
</comment>
<dbReference type="PROSITE" id="PS51754">
    <property type="entry name" value="OVATE"/>
    <property type="match status" value="1"/>
</dbReference>
<evidence type="ECO:0000256" key="3">
    <source>
        <dbReference type="ARBA" id="ARBA00023015"/>
    </source>
</evidence>
<dbReference type="AlphaFoldDB" id="A0AAN9T456"/>
<dbReference type="GO" id="GO:0045892">
    <property type="term" value="P:negative regulation of DNA-templated transcription"/>
    <property type="evidence" value="ECO:0007669"/>
    <property type="project" value="UniProtKB-ARBA"/>
</dbReference>